<protein>
    <submittedName>
        <fullName evidence="1">Uncharacterized protein</fullName>
    </submittedName>
</protein>
<gene>
    <name evidence="1" type="ordered locus">Halsa_1176</name>
</gene>
<evidence type="ECO:0000313" key="1">
    <source>
        <dbReference type="EMBL" id="ADQ14607.1"/>
    </source>
</evidence>
<dbReference type="AlphaFoldDB" id="E4RK55"/>
<dbReference type="OrthoDB" id="9804660at2"/>
<accession>E4RK55</accession>
<dbReference type="RefSeq" id="WP_013405689.1">
    <property type="nucleotide sequence ID" value="NC_014654.1"/>
</dbReference>
<reference evidence="1 2" key="2">
    <citation type="journal article" date="2011" name="J. Bacteriol.">
        <title>Complete Genome Sequence of the Haloalkaliphilic, Hydrogen Producing Halanaerobium hydrogenoformans.</title>
        <authorList>
            <person name="Brown S.D."/>
            <person name="Begemann M.B."/>
            <person name="Mormile M.R."/>
            <person name="Wall J.D."/>
            <person name="Han C.S."/>
            <person name="Goodwin L.A."/>
            <person name="Pitluck S."/>
            <person name="Land M.L."/>
            <person name="Hauser L.J."/>
            <person name="Elias D.A."/>
        </authorList>
    </citation>
    <scope>NUCLEOTIDE SEQUENCE [LARGE SCALE GENOMIC DNA]</scope>
    <source>
        <strain evidence="2">sapolanicus</strain>
    </source>
</reference>
<organism evidence="1 2">
    <name type="scientific">Halanaerobium hydrogeniformans</name>
    <name type="common">Halanaerobium sp. (strain sapolanicus)</name>
    <dbReference type="NCBI Taxonomy" id="656519"/>
    <lineage>
        <taxon>Bacteria</taxon>
        <taxon>Bacillati</taxon>
        <taxon>Bacillota</taxon>
        <taxon>Clostridia</taxon>
        <taxon>Halanaerobiales</taxon>
        <taxon>Halanaerobiaceae</taxon>
        <taxon>Halanaerobium</taxon>
    </lineage>
</organism>
<evidence type="ECO:0000313" key="2">
    <source>
        <dbReference type="Proteomes" id="UP000007434"/>
    </source>
</evidence>
<keyword evidence="2" id="KW-1185">Reference proteome</keyword>
<sequence length="580" mass="62742">MNKKSLFSISVVLILTLLMVFGVFLTTNVLAVEPEYISGNDQALPSDIRALDSYKFDPVDLGITTRSGITIDVYDTTRGQEFDWESNRAIAYVFVKGGPGGNLYDYTPGATSGDGLHAPEAPSGNWHGLSHITFYFSDEELTGELLITKQFELGDVVGDVDFPDSITVEVTGPSYLEGELVTIDIDADGYGDILLENLIPGDYDVEELDFEGSDAWDSDIVGSPATVVAGATAVVEVNITNSYLTGELLITKQFELGDVVGDVDFPDSITVEVTGPSYLEGELVTIDIDADGYGDILLENLIPGDYDVEELDFEGSDAWDSDIVGSPATVVAGATATVEVNITNSYLTGELLITKQFDLGDVVGDVDFPDSITVEVTGESYPNGELVTIDIDADGYGEKLLENLIPGLYYVEELDFDGSEIWDSIIVGSPAEVVAGAAAAVEVNIFNNFIMAAETAWAAHDVGEFRYNPGRGGNWATYVEYAVILEDGGVANIYAGQSEYVGYVVFIEDGNYVDIEVYLEDWAFEPGTINLYVQDYSDQPSGNPAPGRFDFKATESGLEASIRVPLNDYYGIHLNVYQLY</sequence>
<name>E4RK55_HALHG</name>
<proteinExistence type="predicted"/>
<dbReference type="EMBL" id="CP002304">
    <property type="protein sequence ID" value="ADQ14607.1"/>
    <property type="molecule type" value="Genomic_DNA"/>
</dbReference>
<dbReference type="eggNOG" id="COG4932">
    <property type="taxonomic scope" value="Bacteria"/>
</dbReference>
<dbReference type="KEGG" id="has:Halsa_1176"/>
<dbReference type="STRING" id="656519.Halsa_1176"/>
<dbReference type="HOGENOM" id="CLU_469915_0_0_9"/>
<reference evidence="1 2" key="1">
    <citation type="submission" date="2010-11" db="EMBL/GenBank/DDBJ databases">
        <title>Complete sequence of Halanaerobium sp. sapolanicus.</title>
        <authorList>
            <consortium name="US DOE Joint Genome Institute"/>
            <person name="Lucas S."/>
            <person name="Copeland A."/>
            <person name="Lapidus A."/>
            <person name="Cheng J.-F."/>
            <person name="Bruce D."/>
            <person name="Goodwin L."/>
            <person name="Pitluck S."/>
            <person name="Davenport K."/>
            <person name="Detter J.C."/>
            <person name="Han C."/>
            <person name="Tapia R."/>
            <person name="Land M."/>
            <person name="Hauser L."/>
            <person name="Jeffries C."/>
            <person name="Kyrpides N."/>
            <person name="Ivanova N."/>
            <person name="Mikhailova N."/>
            <person name="Begemann M.B."/>
            <person name="Mormile M.R."/>
            <person name="Wall J.D."/>
            <person name="Elias D.A."/>
            <person name="Woyke T."/>
        </authorList>
    </citation>
    <scope>NUCLEOTIDE SEQUENCE [LARGE SCALE GENOMIC DNA]</scope>
    <source>
        <strain evidence="2">sapolanicus</strain>
    </source>
</reference>
<dbReference type="Proteomes" id="UP000007434">
    <property type="component" value="Chromosome"/>
</dbReference>